<feature type="domain" description="SAC" evidence="14">
    <location>
        <begin position="152"/>
        <end position="534"/>
    </location>
</feature>
<dbReference type="STRING" id="299467.A0A443SFC7"/>
<gene>
    <name evidence="16" type="ORF">B4U80_07919</name>
</gene>
<dbReference type="GO" id="GO:0042744">
    <property type="term" value="P:hydrogen peroxide catabolic process"/>
    <property type="evidence" value="ECO:0007669"/>
    <property type="project" value="UniProtKB-ARBA"/>
</dbReference>
<dbReference type="SUPFAM" id="SSF52833">
    <property type="entry name" value="Thioredoxin-like"/>
    <property type="match status" value="1"/>
</dbReference>
<dbReference type="OrthoDB" id="405996at2759"/>
<organism evidence="16 17">
    <name type="scientific">Leptotrombidium deliense</name>
    <dbReference type="NCBI Taxonomy" id="299467"/>
    <lineage>
        <taxon>Eukaryota</taxon>
        <taxon>Metazoa</taxon>
        <taxon>Ecdysozoa</taxon>
        <taxon>Arthropoda</taxon>
        <taxon>Chelicerata</taxon>
        <taxon>Arachnida</taxon>
        <taxon>Acari</taxon>
        <taxon>Acariformes</taxon>
        <taxon>Trombidiformes</taxon>
        <taxon>Prostigmata</taxon>
        <taxon>Anystina</taxon>
        <taxon>Parasitengona</taxon>
        <taxon>Trombiculoidea</taxon>
        <taxon>Trombiculidae</taxon>
        <taxon>Leptotrombidium</taxon>
    </lineage>
</organism>
<dbReference type="Pfam" id="PF10417">
    <property type="entry name" value="1-cysPrx_C"/>
    <property type="match status" value="1"/>
</dbReference>
<protein>
    <recommendedName>
        <fullName evidence="3">thioredoxin-dependent peroxiredoxin</fullName>
        <ecNumber evidence="3">1.11.1.24</ecNumber>
    </recommendedName>
</protein>
<comment type="catalytic activity">
    <reaction evidence="11">
        <text>a hydroperoxide + [thioredoxin]-dithiol = an alcohol + [thioredoxin]-disulfide + H2O</text>
        <dbReference type="Rhea" id="RHEA:62620"/>
        <dbReference type="Rhea" id="RHEA-COMP:10698"/>
        <dbReference type="Rhea" id="RHEA-COMP:10700"/>
        <dbReference type="ChEBI" id="CHEBI:15377"/>
        <dbReference type="ChEBI" id="CHEBI:29950"/>
        <dbReference type="ChEBI" id="CHEBI:30879"/>
        <dbReference type="ChEBI" id="CHEBI:35924"/>
        <dbReference type="ChEBI" id="CHEBI:50058"/>
        <dbReference type="EC" id="1.11.1.24"/>
    </reaction>
</comment>
<evidence type="ECO:0000259" key="14">
    <source>
        <dbReference type="PROSITE" id="PS50275"/>
    </source>
</evidence>
<evidence type="ECO:0000256" key="2">
    <source>
        <dbReference type="ARBA" id="ARBA00009796"/>
    </source>
</evidence>
<dbReference type="Pfam" id="PF00578">
    <property type="entry name" value="AhpC-TSA"/>
    <property type="match status" value="1"/>
</dbReference>
<dbReference type="EMBL" id="NCKV01002950">
    <property type="protein sequence ID" value="RWS26220.1"/>
    <property type="molecule type" value="Genomic_DNA"/>
</dbReference>
<dbReference type="InterPro" id="IPR002013">
    <property type="entry name" value="SAC_dom"/>
</dbReference>
<dbReference type="VEuPathDB" id="VectorBase:LDEU005821"/>
<evidence type="ECO:0000259" key="15">
    <source>
        <dbReference type="PROSITE" id="PS51352"/>
    </source>
</evidence>
<dbReference type="GO" id="GO:0140824">
    <property type="term" value="F:thioredoxin-dependent peroxiredoxin activity"/>
    <property type="evidence" value="ECO:0007669"/>
    <property type="project" value="UniProtKB-EC"/>
</dbReference>
<evidence type="ECO:0000256" key="1">
    <source>
        <dbReference type="ARBA" id="ARBA00004308"/>
    </source>
</evidence>
<comment type="caution">
    <text evidence="16">The sequence shown here is derived from an EMBL/GenBank/DDBJ whole genome shotgun (WGS) entry which is preliminary data.</text>
</comment>
<evidence type="ECO:0000256" key="13">
    <source>
        <dbReference type="SAM" id="Phobius"/>
    </source>
</evidence>
<keyword evidence="10" id="KW-0676">Redox-active center</keyword>
<dbReference type="InterPro" id="IPR036249">
    <property type="entry name" value="Thioredoxin-like_sf"/>
</dbReference>
<dbReference type="CDD" id="cd03015">
    <property type="entry name" value="PRX_Typ2cys"/>
    <property type="match status" value="1"/>
</dbReference>
<name>A0A443SFC7_9ACAR</name>
<keyword evidence="8 13" id="KW-0472">Membrane</keyword>
<dbReference type="InterPro" id="IPR019479">
    <property type="entry name" value="Peroxiredoxin_C"/>
</dbReference>
<evidence type="ECO:0000256" key="10">
    <source>
        <dbReference type="ARBA" id="ARBA00023284"/>
    </source>
</evidence>
<reference evidence="16 17" key="1">
    <citation type="journal article" date="2018" name="Gigascience">
        <title>Genomes of trombidid mites reveal novel predicted allergens and laterally-transferred genes associated with secondary metabolism.</title>
        <authorList>
            <person name="Dong X."/>
            <person name="Chaisiri K."/>
            <person name="Xia D."/>
            <person name="Armstrong S.D."/>
            <person name="Fang Y."/>
            <person name="Donnelly M.J."/>
            <person name="Kadowaki T."/>
            <person name="McGarry J.W."/>
            <person name="Darby A.C."/>
            <person name="Makepeace B.L."/>
        </authorList>
    </citation>
    <scope>NUCLEOTIDE SEQUENCE [LARGE SCALE GENOMIC DNA]</scope>
    <source>
        <strain evidence="16">UoL-UT</strain>
    </source>
</reference>
<dbReference type="Proteomes" id="UP000288716">
    <property type="component" value="Unassembled WGS sequence"/>
</dbReference>
<keyword evidence="6" id="KW-0049">Antioxidant</keyword>
<keyword evidence="7" id="KW-0560">Oxidoreductase</keyword>
<comment type="subcellular location">
    <subcellularLocation>
        <location evidence="1">Endomembrane system</location>
    </subcellularLocation>
</comment>
<feature type="compositionally biased region" description="Low complexity" evidence="12">
    <location>
        <begin position="726"/>
        <end position="744"/>
    </location>
</feature>
<dbReference type="FunFam" id="3.40.30.10:FF:000003">
    <property type="entry name" value="Peroxiredoxin 1"/>
    <property type="match status" value="1"/>
</dbReference>
<keyword evidence="13" id="KW-0812">Transmembrane</keyword>
<keyword evidence="4" id="KW-0575">Peroxidase</keyword>
<dbReference type="Gene3D" id="3.40.30.10">
    <property type="entry name" value="Glutaredoxin"/>
    <property type="match status" value="1"/>
</dbReference>
<proteinExistence type="inferred from homology"/>
<dbReference type="InterPro" id="IPR013766">
    <property type="entry name" value="Thioredoxin_domain"/>
</dbReference>
<evidence type="ECO:0000256" key="4">
    <source>
        <dbReference type="ARBA" id="ARBA00022559"/>
    </source>
</evidence>
<accession>A0A443SFC7</accession>
<dbReference type="InterPro" id="IPR000866">
    <property type="entry name" value="AhpC/TSA"/>
</dbReference>
<dbReference type="PROSITE" id="PS51352">
    <property type="entry name" value="THIOREDOXIN_2"/>
    <property type="match status" value="1"/>
</dbReference>
<dbReference type="GO" id="GO:0012505">
    <property type="term" value="C:endomembrane system"/>
    <property type="evidence" value="ECO:0007669"/>
    <property type="project" value="UniProtKB-SubCell"/>
</dbReference>
<evidence type="ECO:0000256" key="5">
    <source>
        <dbReference type="ARBA" id="ARBA00022801"/>
    </source>
</evidence>
<dbReference type="EC" id="1.11.1.24" evidence="3"/>
<dbReference type="AlphaFoldDB" id="A0A443SFC7"/>
<evidence type="ECO:0000256" key="7">
    <source>
        <dbReference type="ARBA" id="ARBA00023002"/>
    </source>
</evidence>
<evidence type="ECO:0000256" key="6">
    <source>
        <dbReference type="ARBA" id="ARBA00022862"/>
    </source>
</evidence>
<keyword evidence="5" id="KW-0378">Hydrolase</keyword>
<dbReference type="GO" id="GO:0046856">
    <property type="term" value="P:phosphatidylinositol dephosphorylation"/>
    <property type="evidence" value="ECO:0007669"/>
    <property type="project" value="InterPro"/>
</dbReference>
<feature type="domain" description="Thioredoxin" evidence="15">
    <location>
        <begin position="878"/>
        <end position="1036"/>
    </location>
</feature>
<feature type="transmembrane region" description="Helical" evidence="13">
    <location>
        <begin position="89"/>
        <end position="107"/>
    </location>
</feature>
<dbReference type="PANTHER" id="PTHR45738:SF5">
    <property type="entry name" value="POLYPHOSPHOINOSITIDE PHOSPHATASE"/>
    <property type="match status" value="1"/>
</dbReference>
<evidence type="ECO:0000256" key="12">
    <source>
        <dbReference type="SAM" id="MobiDB-lite"/>
    </source>
</evidence>
<dbReference type="PANTHER" id="PTHR45738">
    <property type="entry name" value="POLYPHOSPHOINOSITIDE PHOSPHATASE"/>
    <property type="match status" value="1"/>
</dbReference>
<dbReference type="GO" id="GO:0043813">
    <property type="term" value="F:phosphatidylinositol-3,5-bisphosphate 5-phosphatase activity"/>
    <property type="evidence" value="ECO:0007669"/>
    <property type="project" value="InterPro"/>
</dbReference>
<keyword evidence="17" id="KW-1185">Reference proteome</keyword>
<evidence type="ECO:0000256" key="9">
    <source>
        <dbReference type="ARBA" id="ARBA00023157"/>
    </source>
</evidence>
<evidence type="ECO:0000313" key="17">
    <source>
        <dbReference type="Proteomes" id="UP000288716"/>
    </source>
</evidence>
<evidence type="ECO:0000256" key="8">
    <source>
        <dbReference type="ARBA" id="ARBA00023136"/>
    </source>
</evidence>
<keyword evidence="9" id="KW-1015">Disulfide bond</keyword>
<dbReference type="InterPro" id="IPR043573">
    <property type="entry name" value="Fig4-like"/>
</dbReference>
<evidence type="ECO:0000313" key="16">
    <source>
        <dbReference type="EMBL" id="RWS26220.1"/>
    </source>
</evidence>
<evidence type="ECO:0000256" key="11">
    <source>
        <dbReference type="ARBA" id="ARBA00049091"/>
    </source>
</evidence>
<keyword evidence="13" id="KW-1133">Transmembrane helix</keyword>
<feature type="region of interest" description="Disordered" evidence="12">
    <location>
        <begin position="726"/>
        <end position="746"/>
    </location>
</feature>
<comment type="similarity">
    <text evidence="2">Belongs to the peroxiredoxin family. AhpC/Prx1 subfamily.</text>
</comment>
<dbReference type="PROSITE" id="PS50275">
    <property type="entry name" value="SAC"/>
    <property type="match status" value="1"/>
</dbReference>
<dbReference type="Pfam" id="PF02383">
    <property type="entry name" value="Syja_N"/>
    <property type="match status" value="1"/>
</dbReference>
<sequence length="1076" mass="123878">MVYNDCPLFKINWVQKLALYETKARFIIVGSNNTKSRLRVLKIDRTEPHDLVVVDDRVEYTHQEIEDLLSRVDHGNRGRNRTSGIIRKIAAYGIFGFIRFLEGYYLILITKRRRIAQIGSHAIYKIEDTSMVYIPSVSPKNNADESRYLKMFNHIDLNSNFYFSYTYDLTHTLQYNLTPFCETHHKMKNGTTLWETNIECEVINQKHGARTLPDFKYVWNEYMLQSLDIHPDWKLFIIHGFVSQGNICVYGRPFLLTLIARRSKKFAGTRFLKRGANFEGDVGNEVETEQILADAGVSSFRKGRFTSFVQMRGSIPSLWSQDISKMVPKPTISLDIVDPLHRTAGYHFDRLLTNYGSPVIVLNLVKRKEQKPHESVLYNEIVNTISYLNQFLPPEHRIEHIGFDMARMNKRKGVSVMQKLADIAYYVLRKIGIFQSWSNDLPKMLQESRLHFEIGGLHLDKCSFQTGIVRVNCVDCLDRTNTAQFAVGKCALAFQLYALGVIASPILQFETDTVRLLEELYEIHGDTLALQYGGSQLVHRIQTYRKTAPITSHSRDFMQTLSRYYSNTFSDWEKQNAINLFLGVFKAYENPELRLWDLSTDYYLHNSLLSLPKYKKNTKPVTQWWNEKVAVCLPRAAREVFKNESSKFECCYSQQCDEGESKDEFYEHYKPYELTIFMETLSFQMPHTERDMPNFTEDYSPFCVRVRPGKRIESIMSTNNKLMLPNSSLSGNASTSSTSSSASELDSDFSDEEMSNFCHLKKGSSSSSSTTSPVKKVSEFSFNDLSRSYGTLMLRPKSNDLKVYEKYANMAKICEQKSDKKIFDNFETELKHDLKPKNENSSFEVELKPISSKTQKLYEQYIQKGVTGKVTPKPESKAQISKPAPFWQGTAVVKNEFKELNLTQYKGKYLVFFFYPLDFTFVCPTEIIAFSDRVHEFKKLNAEVVAVSVDSQFTHLAWIQTPRKKGGLGSINIPLLSDLTHQISKDYGVFLEDLGHTLRGLFIIDANGVLRQITMNDLPVGRSVDETIRLIQAFQYTDKHGEVCPANWKPGSPTIIPNPEEKLKYFGAVDDPKKDK</sequence>
<evidence type="ECO:0000256" key="3">
    <source>
        <dbReference type="ARBA" id="ARBA00013017"/>
    </source>
</evidence>